<keyword evidence="1" id="KW-0808">Transferase</keyword>
<accession>A0A2P2LTB6</accession>
<dbReference type="EMBL" id="GGEC01040721">
    <property type="protein sequence ID" value="MBX21205.1"/>
    <property type="molecule type" value="Transcribed_RNA"/>
</dbReference>
<organism evidence="1">
    <name type="scientific">Rhizophora mucronata</name>
    <name type="common">Asiatic mangrove</name>
    <dbReference type="NCBI Taxonomy" id="61149"/>
    <lineage>
        <taxon>Eukaryota</taxon>
        <taxon>Viridiplantae</taxon>
        <taxon>Streptophyta</taxon>
        <taxon>Embryophyta</taxon>
        <taxon>Tracheophyta</taxon>
        <taxon>Spermatophyta</taxon>
        <taxon>Magnoliopsida</taxon>
        <taxon>eudicotyledons</taxon>
        <taxon>Gunneridae</taxon>
        <taxon>Pentapetalae</taxon>
        <taxon>rosids</taxon>
        <taxon>fabids</taxon>
        <taxon>Malpighiales</taxon>
        <taxon>Rhizophoraceae</taxon>
        <taxon>Rhizophora</taxon>
    </lineage>
</organism>
<name>A0A2P2LTB6_RHIMU</name>
<reference evidence="1" key="1">
    <citation type="submission" date="2018-02" db="EMBL/GenBank/DDBJ databases">
        <title>Rhizophora mucronata_Transcriptome.</title>
        <authorList>
            <person name="Meera S.P."/>
            <person name="Sreeshan A."/>
            <person name="Augustine A."/>
        </authorList>
    </citation>
    <scope>NUCLEOTIDE SEQUENCE</scope>
    <source>
        <tissue evidence="1">Leaf</tissue>
    </source>
</reference>
<protein>
    <submittedName>
        <fullName evidence="1">Tyrosine-protein kinase Src42A-like isoform X2</fullName>
    </submittedName>
</protein>
<proteinExistence type="predicted"/>
<evidence type="ECO:0000313" key="1">
    <source>
        <dbReference type="EMBL" id="MBX21205.1"/>
    </source>
</evidence>
<dbReference type="GO" id="GO:0016301">
    <property type="term" value="F:kinase activity"/>
    <property type="evidence" value="ECO:0007669"/>
    <property type="project" value="UniProtKB-KW"/>
</dbReference>
<sequence>MQVIIETSSRHIFCNYTQVWRVCACTNKANNVFMLDLPKNCHFLSKLIFLSVSQMLRSNNFNCNILTKVNSTIQISTRSSCNSFFYLQ</sequence>
<dbReference type="AlphaFoldDB" id="A0A2P2LTB6"/>
<keyword evidence="1" id="KW-0418">Kinase</keyword>